<accession>A0A6G1EPY3</accession>
<dbReference type="Proteomes" id="UP000479710">
    <property type="component" value="Unassembled WGS sequence"/>
</dbReference>
<evidence type="ECO:0000313" key="2">
    <source>
        <dbReference type="Proteomes" id="UP000479710"/>
    </source>
</evidence>
<proteinExistence type="predicted"/>
<organism evidence="1 2">
    <name type="scientific">Oryza meyeriana var. granulata</name>
    <dbReference type="NCBI Taxonomy" id="110450"/>
    <lineage>
        <taxon>Eukaryota</taxon>
        <taxon>Viridiplantae</taxon>
        <taxon>Streptophyta</taxon>
        <taxon>Embryophyta</taxon>
        <taxon>Tracheophyta</taxon>
        <taxon>Spermatophyta</taxon>
        <taxon>Magnoliopsida</taxon>
        <taxon>Liliopsida</taxon>
        <taxon>Poales</taxon>
        <taxon>Poaceae</taxon>
        <taxon>BOP clade</taxon>
        <taxon>Oryzoideae</taxon>
        <taxon>Oryzeae</taxon>
        <taxon>Oryzinae</taxon>
        <taxon>Oryza</taxon>
        <taxon>Oryza meyeriana</taxon>
    </lineage>
</organism>
<reference evidence="1 2" key="1">
    <citation type="submission" date="2019-11" db="EMBL/GenBank/DDBJ databases">
        <title>Whole genome sequence of Oryza granulata.</title>
        <authorList>
            <person name="Li W."/>
        </authorList>
    </citation>
    <scope>NUCLEOTIDE SEQUENCE [LARGE SCALE GENOMIC DNA]</scope>
    <source>
        <strain evidence="2">cv. Menghai</strain>
        <tissue evidence="1">Leaf</tissue>
    </source>
</reference>
<protein>
    <submittedName>
        <fullName evidence="1">Uncharacterized protein</fullName>
    </submittedName>
</protein>
<dbReference type="EMBL" id="SPHZ02000003">
    <property type="protein sequence ID" value="KAF0926684.1"/>
    <property type="molecule type" value="Genomic_DNA"/>
</dbReference>
<name>A0A6G1EPY3_9ORYZ</name>
<dbReference type="AlphaFoldDB" id="A0A6G1EPY3"/>
<sequence>MPRKNIFSLNLILYAYYRSGDFSTTQDLFLASPPNSVPFLSPRLLVLPPGFVPPSPPPIQSLVVLDLWPEGSG</sequence>
<gene>
    <name evidence="1" type="ORF">E2562_027121</name>
</gene>
<evidence type="ECO:0000313" key="1">
    <source>
        <dbReference type="EMBL" id="KAF0926684.1"/>
    </source>
</evidence>
<comment type="caution">
    <text evidence="1">The sequence shown here is derived from an EMBL/GenBank/DDBJ whole genome shotgun (WGS) entry which is preliminary data.</text>
</comment>
<keyword evidence="2" id="KW-1185">Reference proteome</keyword>